<dbReference type="Gene3D" id="3.40.50.1820">
    <property type="entry name" value="alpha/beta hydrolase"/>
    <property type="match status" value="1"/>
</dbReference>
<evidence type="ECO:0000256" key="1">
    <source>
        <dbReference type="SAM" id="MobiDB-lite"/>
    </source>
</evidence>
<dbReference type="SUPFAM" id="SSF53474">
    <property type="entry name" value="alpha/beta-Hydrolases"/>
    <property type="match status" value="1"/>
</dbReference>
<gene>
    <name evidence="3" type="ORF">E1298_41010</name>
</gene>
<accession>A0A4R5A4I8</accession>
<feature type="transmembrane region" description="Helical" evidence="2">
    <location>
        <begin position="38"/>
        <end position="59"/>
    </location>
</feature>
<dbReference type="OrthoDB" id="3670437at2"/>
<feature type="region of interest" description="Disordered" evidence="1">
    <location>
        <begin position="311"/>
        <end position="332"/>
    </location>
</feature>
<dbReference type="InterPro" id="IPR029058">
    <property type="entry name" value="AB_hydrolase_fold"/>
</dbReference>
<dbReference type="AlphaFoldDB" id="A0A4R5A4I8"/>
<dbReference type="PANTHER" id="PTHR48098">
    <property type="entry name" value="ENTEROCHELIN ESTERASE-RELATED"/>
    <property type="match status" value="1"/>
</dbReference>
<name>A0A4R5A4I8_9ACTN</name>
<feature type="transmembrane region" description="Helical" evidence="2">
    <location>
        <begin position="6"/>
        <end position="26"/>
    </location>
</feature>
<protein>
    <recommendedName>
        <fullName evidence="5">Esterase</fullName>
    </recommendedName>
</protein>
<keyword evidence="2" id="KW-1133">Transmembrane helix</keyword>
<evidence type="ECO:0000313" key="4">
    <source>
        <dbReference type="Proteomes" id="UP000294513"/>
    </source>
</evidence>
<evidence type="ECO:0008006" key="5">
    <source>
        <dbReference type="Google" id="ProtNLM"/>
    </source>
</evidence>
<feature type="region of interest" description="Disordered" evidence="1">
    <location>
        <begin position="209"/>
        <end position="228"/>
    </location>
</feature>
<dbReference type="PANTHER" id="PTHR48098:SF1">
    <property type="entry name" value="DIACYLGLYCEROL ACYLTRANSFERASE_MYCOLYLTRANSFERASE AG85A"/>
    <property type="match status" value="1"/>
</dbReference>
<dbReference type="InterPro" id="IPR050583">
    <property type="entry name" value="Mycobacterial_A85_antigen"/>
</dbReference>
<keyword evidence="2" id="KW-0472">Membrane</keyword>
<dbReference type="RefSeq" id="WP_131902781.1">
    <property type="nucleotide sequence ID" value="NZ_SMKU01000401.1"/>
</dbReference>
<comment type="caution">
    <text evidence="3">The sequence shown here is derived from an EMBL/GenBank/DDBJ whole genome shotgun (WGS) entry which is preliminary data.</text>
</comment>
<keyword evidence="4" id="KW-1185">Reference proteome</keyword>
<dbReference type="Proteomes" id="UP000294513">
    <property type="component" value="Unassembled WGS sequence"/>
</dbReference>
<dbReference type="EMBL" id="SMKU01000401">
    <property type="protein sequence ID" value="TDD65826.1"/>
    <property type="molecule type" value="Genomic_DNA"/>
</dbReference>
<keyword evidence="2" id="KW-0812">Transmembrane</keyword>
<reference evidence="3 4" key="1">
    <citation type="submission" date="2019-03" db="EMBL/GenBank/DDBJ databases">
        <title>Draft genome sequences of novel Actinobacteria.</title>
        <authorList>
            <person name="Sahin N."/>
            <person name="Ay H."/>
            <person name="Saygin H."/>
        </authorList>
    </citation>
    <scope>NUCLEOTIDE SEQUENCE [LARGE SCALE GENOMIC DNA]</scope>
    <source>
        <strain evidence="3 4">H3C3</strain>
    </source>
</reference>
<dbReference type="GO" id="GO:0016747">
    <property type="term" value="F:acyltransferase activity, transferring groups other than amino-acyl groups"/>
    <property type="evidence" value="ECO:0007669"/>
    <property type="project" value="TreeGrafter"/>
</dbReference>
<sequence>MEPIGGTFLTLVCGLAAGCLLAVVLLWPRAAGPGARPLLARSGMLLAAQATLTAAIIVLTNRYFVFYATWDDLLGADTVKVRVNQVQPSRGQEADPAALVRRTTTDLGPRRRGHERDPRRDGRVDRLEIRGARSGLDGEAYVYLPPQYFQPAYAKKRLPVVIVVSGGPSDGKTAWIKQARLPEAVNAMARVQPVVYAMVRSARGLVPAPRPPAGAGADKGLPRAGAPDARPTACLDLPGRSGGQAETYFAQDLPLALAGAYQLARSRNGWGAAGYATGGQCAARLAMLHSDRFSAAAVLDGQFGLPTGGGVVGEQNNPQVHGPNDDPYGGSDAYRRDNDLLWRMEYLAPPPVSILAAAGGDGPSAPQAARFAALARRPMWAAKSLVPGAPQTLKQWQPHLTPVLEWLGTHLRGE</sequence>
<organism evidence="3 4">
    <name type="scientific">Actinomadura rubrisoli</name>
    <dbReference type="NCBI Taxonomy" id="2530368"/>
    <lineage>
        <taxon>Bacteria</taxon>
        <taxon>Bacillati</taxon>
        <taxon>Actinomycetota</taxon>
        <taxon>Actinomycetes</taxon>
        <taxon>Streptosporangiales</taxon>
        <taxon>Thermomonosporaceae</taxon>
        <taxon>Actinomadura</taxon>
    </lineage>
</organism>
<evidence type="ECO:0000256" key="2">
    <source>
        <dbReference type="SAM" id="Phobius"/>
    </source>
</evidence>
<proteinExistence type="predicted"/>
<evidence type="ECO:0000313" key="3">
    <source>
        <dbReference type="EMBL" id="TDD65826.1"/>
    </source>
</evidence>